<dbReference type="EMBL" id="BMKL01000001">
    <property type="protein sequence ID" value="GGD94569.1"/>
    <property type="molecule type" value="Genomic_DNA"/>
</dbReference>
<evidence type="ECO:0000313" key="1">
    <source>
        <dbReference type="EMBL" id="GGD94569.1"/>
    </source>
</evidence>
<proteinExistence type="predicted"/>
<name>A0ABQ1S536_9SPHN</name>
<organism evidence="1 2">
    <name type="scientific">Tsuneonella deserti</name>
    <dbReference type="NCBI Taxonomy" id="2035528"/>
    <lineage>
        <taxon>Bacteria</taxon>
        <taxon>Pseudomonadati</taxon>
        <taxon>Pseudomonadota</taxon>
        <taxon>Alphaproteobacteria</taxon>
        <taxon>Sphingomonadales</taxon>
        <taxon>Erythrobacteraceae</taxon>
        <taxon>Tsuneonella</taxon>
    </lineage>
</organism>
<reference evidence="2" key="1">
    <citation type="journal article" date="2019" name="Int. J. Syst. Evol. Microbiol.">
        <title>The Global Catalogue of Microorganisms (GCM) 10K type strain sequencing project: providing services to taxonomists for standard genome sequencing and annotation.</title>
        <authorList>
            <consortium name="The Broad Institute Genomics Platform"/>
            <consortium name="The Broad Institute Genome Sequencing Center for Infectious Disease"/>
            <person name="Wu L."/>
            <person name="Ma J."/>
        </authorList>
    </citation>
    <scope>NUCLEOTIDE SEQUENCE [LARGE SCALE GENOMIC DNA]</scope>
    <source>
        <strain evidence="2">CGMCC 1.15959</strain>
    </source>
</reference>
<dbReference type="Proteomes" id="UP000619041">
    <property type="component" value="Unassembled WGS sequence"/>
</dbReference>
<evidence type="ECO:0000313" key="2">
    <source>
        <dbReference type="Proteomes" id="UP000619041"/>
    </source>
</evidence>
<sequence length="103" mass="11072">MDEMPHRAYLSSAMLRRILACLALITGLASIATPAEARMMLEFGQQVENSPAVSQGGQQAACNTTAQRTTTQAKAAAKRACTPRRAIVVYIPTVQLGPDRARE</sequence>
<protein>
    <submittedName>
        <fullName evidence="1">Uncharacterized protein</fullName>
    </submittedName>
</protein>
<accession>A0ABQ1S536</accession>
<comment type="caution">
    <text evidence="1">The sequence shown here is derived from an EMBL/GenBank/DDBJ whole genome shotgun (WGS) entry which is preliminary data.</text>
</comment>
<keyword evidence="2" id="KW-1185">Reference proteome</keyword>
<gene>
    <name evidence="1" type="ORF">GCM10011515_13010</name>
</gene>